<dbReference type="GO" id="GO:0032922">
    <property type="term" value="P:circadian regulation of gene expression"/>
    <property type="evidence" value="ECO:0007669"/>
    <property type="project" value="TreeGrafter"/>
</dbReference>
<feature type="region of interest" description="Disordered" evidence="8">
    <location>
        <begin position="753"/>
        <end position="775"/>
    </location>
</feature>
<comment type="cofactor">
    <cofactor evidence="1">
        <name>(6R)-5,10-methylene-5,6,7,8-tetrahydrofolate</name>
        <dbReference type="ChEBI" id="CHEBI:15636"/>
    </cofactor>
</comment>
<dbReference type="InterPro" id="IPR005101">
    <property type="entry name" value="Cryptochr/Photolyase_FAD-bd"/>
</dbReference>
<dbReference type="PROSITE" id="PS51645">
    <property type="entry name" value="PHR_CRY_ALPHA_BETA"/>
    <property type="match status" value="1"/>
</dbReference>
<proteinExistence type="inferred from homology"/>
<dbReference type="GO" id="GO:0043153">
    <property type="term" value="P:entrainment of circadian clock by photoperiod"/>
    <property type="evidence" value="ECO:0007669"/>
    <property type="project" value="TreeGrafter"/>
</dbReference>
<protein>
    <recommendedName>
        <fullName evidence="9">Photolyase/cryptochrome alpha/beta domain-containing protein</fullName>
    </recommendedName>
</protein>
<dbReference type="FunFam" id="1.10.579.10:FF:000003">
    <property type="entry name" value="Deoxyribodipyrimidine photo-lyase"/>
    <property type="match status" value="1"/>
</dbReference>
<evidence type="ECO:0000256" key="1">
    <source>
        <dbReference type="ARBA" id="ARBA00001932"/>
    </source>
</evidence>
<dbReference type="PRINTS" id="PR00147">
    <property type="entry name" value="DNAPHOTLYASE"/>
</dbReference>
<dbReference type="InterPro" id="IPR014729">
    <property type="entry name" value="Rossmann-like_a/b/a_fold"/>
</dbReference>
<organism evidence="10">
    <name type="scientific">Salvia splendens</name>
    <name type="common">Scarlet sage</name>
    <dbReference type="NCBI Taxonomy" id="180675"/>
    <lineage>
        <taxon>Eukaryota</taxon>
        <taxon>Viridiplantae</taxon>
        <taxon>Streptophyta</taxon>
        <taxon>Embryophyta</taxon>
        <taxon>Tracheophyta</taxon>
        <taxon>Spermatophyta</taxon>
        <taxon>Magnoliopsida</taxon>
        <taxon>eudicotyledons</taxon>
        <taxon>Gunneridae</taxon>
        <taxon>Pentapetalae</taxon>
        <taxon>asterids</taxon>
        <taxon>lamiids</taxon>
        <taxon>Lamiales</taxon>
        <taxon>Lamiaceae</taxon>
        <taxon>Nepetoideae</taxon>
        <taxon>Mentheae</taxon>
        <taxon>Salviinae</taxon>
        <taxon>Salvia</taxon>
        <taxon>Salvia subgen. Calosphace</taxon>
        <taxon>core Calosphace</taxon>
    </lineage>
</organism>
<dbReference type="InterPro" id="IPR006050">
    <property type="entry name" value="DNA_photolyase_N"/>
</dbReference>
<dbReference type="PANTHER" id="PTHR11455">
    <property type="entry name" value="CRYPTOCHROME"/>
    <property type="match status" value="1"/>
</dbReference>
<dbReference type="Gene3D" id="3.40.50.620">
    <property type="entry name" value="HUPs"/>
    <property type="match status" value="1"/>
</dbReference>
<comment type="caution">
    <text evidence="10">The sequence shown here is derived from an EMBL/GenBank/DDBJ whole genome shotgun (WGS) entry which is preliminary data.</text>
</comment>
<feature type="domain" description="Photolyase/cryptochrome alpha/beta" evidence="9">
    <location>
        <begin position="7"/>
        <end position="136"/>
    </location>
</feature>
<dbReference type="GO" id="GO:0003904">
    <property type="term" value="F:deoxyribodipyrimidine photo-lyase activity"/>
    <property type="evidence" value="ECO:0007669"/>
    <property type="project" value="TreeGrafter"/>
</dbReference>
<evidence type="ECO:0000256" key="2">
    <source>
        <dbReference type="ARBA" id="ARBA00005862"/>
    </source>
</evidence>
<dbReference type="PROSITE" id="PS00691">
    <property type="entry name" value="DNA_PHOTOLYASES_1_2"/>
    <property type="match status" value="1"/>
</dbReference>
<keyword evidence="3 6" id="KW-0285">Flavoprotein</keyword>
<dbReference type="InterPro" id="IPR018394">
    <property type="entry name" value="DNA_photolyase_1_CS_C"/>
</dbReference>
<name>A0A8X8XXL5_SALSN</name>
<dbReference type="Pfam" id="PF12546">
    <property type="entry name" value="Cryptochrome_C"/>
    <property type="match status" value="1"/>
</dbReference>
<dbReference type="InterPro" id="IPR036155">
    <property type="entry name" value="Crypto/Photolyase_N_sf"/>
</dbReference>
<feature type="site" description="Electron transfer via tryptophanyl radical" evidence="7">
    <location>
        <position position="565"/>
    </location>
</feature>
<gene>
    <name evidence="10" type="ORF">SASPL_118594</name>
</gene>
<feature type="compositionally biased region" description="Polar residues" evidence="8">
    <location>
        <begin position="791"/>
        <end position="803"/>
    </location>
</feature>
<feature type="binding site" evidence="6">
    <location>
        <begin position="435"/>
        <end position="439"/>
    </location>
    <ligand>
        <name>FAD</name>
        <dbReference type="ChEBI" id="CHEBI:57692"/>
    </ligand>
</feature>
<keyword evidence="4 6" id="KW-0274">FAD</keyword>
<dbReference type="Gene3D" id="1.10.579.10">
    <property type="entry name" value="DNA Cyclobutane Dipyrimidine Photolyase, subunit A, domain 3"/>
    <property type="match status" value="1"/>
</dbReference>
<evidence type="ECO:0000256" key="7">
    <source>
        <dbReference type="PIRSR" id="PIRSR602081-2"/>
    </source>
</evidence>
<keyword evidence="5" id="KW-0157">Chromophore</keyword>
<dbReference type="GO" id="GO:0005634">
    <property type="term" value="C:nucleus"/>
    <property type="evidence" value="ECO:0007669"/>
    <property type="project" value="TreeGrafter"/>
</dbReference>
<evidence type="ECO:0000256" key="6">
    <source>
        <dbReference type="PIRSR" id="PIRSR602081-1"/>
    </source>
</evidence>
<dbReference type="EMBL" id="PNBA02000006">
    <property type="protein sequence ID" value="KAG6422033.1"/>
    <property type="molecule type" value="Genomic_DNA"/>
</dbReference>
<feature type="region of interest" description="Disordered" evidence="8">
    <location>
        <begin position="791"/>
        <end position="868"/>
    </location>
</feature>
<dbReference type="InterPro" id="IPR036134">
    <property type="entry name" value="Crypto/Photolyase_FAD-like_sf"/>
</dbReference>
<dbReference type="GO" id="GO:0006950">
    <property type="term" value="P:response to stress"/>
    <property type="evidence" value="ECO:0007669"/>
    <property type="project" value="UniProtKB-ARBA"/>
</dbReference>
<feature type="site" description="Electron transfer via tryptophanyl radical" evidence="7">
    <location>
        <position position="512"/>
    </location>
</feature>
<feature type="binding site" evidence="6">
    <location>
        <position position="478"/>
    </location>
    <ligand>
        <name>FAD</name>
        <dbReference type="ChEBI" id="CHEBI:57692"/>
    </ligand>
</feature>
<reference evidence="10" key="1">
    <citation type="submission" date="2018-01" db="EMBL/GenBank/DDBJ databases">
        <authorList>
            <person name="Mao J.F."/>
        </authorList>
    </citation>
    <scope>NUCLEOTIDE SEQUENCE</scope>
    <source>
        <strain evidence="10">Huo1</strain>
        <tissue evidence="10">Leaf</tissue>
    </source>
</reference>
<sequence length="868" mass="97555">MGIPGGGCSVVWFRRDLRVEDNPALAAAMRAGAVVAVFVWAPEEEGHYFPGRVSRWWLKNSLSHLDSSLRSLGTPLLTKRSTDSVSSLLEVIKSTGAAQLFFNHLYDPISLVRDHRVKEVLTAEGIAVRSFNADLLYEPWEVLDQEGRPFNTFSGFWDRCLSMAYDPEAPLLPPKRIFPVNCYRFADKTLTMVEALVLNMLICQCALPIVSIVILLSQGACTSVIKSNIDTLSDDFDAPAANTASLKMLLGNLLQQPGLQAMPLTVPQPNIKHALRLQQHQENSPISCYGNDSAAAAPFYYYRNTATAVQISCFPPPPYVPSALVSMCSFAPLLHTMSLLVYHCFCWMTLNALQIPLHRAALHRFLSNAVQRSDVSRCNPDTLVFEDESEKGSNALLARAWSPGWSNADKALTTFLNGPLIEYSKNRRKADSATTSFLSPHLHFGEVSVRKVFHLVRIKQVLWANEGNKAGEESVNLFLKSIGLREYSRYMSFNHPYSHERPLLGHLKYFPWVVDEGYFKAWRQGRTGYSLVDAGMRELWATGWLHDRIRVVVSSFFVKVLQLPWRWGMKYFWDTLLDADLESDALGWQYITGTLPDGRAFDRLDNLQIEGYKFDPNGEYVRRWLPELARLPTEWIHHPWNAPESVLQAAGIELGSNYPLPIVEIDAAEARLEEALAHMWQQEGASQTAIENGMEEGLGDSSESIPIAFPPDTDMEMDNEPIRNNPPNAVIRRYEDQMVPSMTSSFIRVADEETSVDLRSTGDDNRAEVPSNVNPVEELRRERLAQAIIQTGRTNDGFLQSNFARGRRNSEDSTAESSSSTRRERDGGIVPVWSPSNSTYSDPFRGEDNSISTSSSYLARHPQAHQLF</sequence>
<feature type="binding site" evidence="6">
    <location>
        <begin position="578"/>
        <end position="580"/>
    </location>
    <ligand>
        <name>FAD</name>
        <dbReference type="ChEBI" id="CHEBI:57692"/>
    </ligand>
</feature>
<accession>A0A8X8XXL5</accession>
<dbReference type="Pfam" id="PF03441">
    <property type="entry name" value="FAD_binding_7"/>
    <property type="match status" value="1"/>
</dbReference>
<evidence type="ECO:0000256" key="5">
    <source>
        <dbReference type="ARBA" id="ARBA00022991"/>
    </source>
</evidence>
<dbReference type="Proteomes" id="UP000298416">
    <property type="component" value="Unassembled WGS sequence"/>
</dbReference>
<feature type="binding site" evidence="6">
    <location>
        <position position="423"/>
    </location>
    <ligand>
        <name>FAD</name>
        <dbReference type="ChEBI" id="CHEBI:57692"/>
    </ligand>
</feature>
<evidence type="ECO:0000313" key="10">
    <source>
        <dbReference type="EMBL" id="KAG6422033.1"/>
    </source>
</evidence>
<evidence type="ECO:0000256" key="4">
    <source>
        <dbReference type="ARBA" id="ARBA00022827"/>
    </source>
</evidence>
<dbReference type="SUPFAM" id="SSF48173">
    <property type="entry name" value="Cryptochrome/photolyase FAD-binding domain"/>
    <property type="match status" value="1"/>
</dbReference>
<evidence type="ECO:0000313" key="11">
    <source>
        <dbReference type="Proteomes" id="UP000298416"/>
    </source>
</evidence>
<dbReference type="SUPFAM" id="SSF52425">
    <property type="entry name" value="Cryptochrome/photolyase, N-terminal domain"/>
    <property type="match status" value="1"/>
</dbReference>
<dbReference type="GO" id="GO:0003677">
    <property type="term" value="F:DNA binding"/>
    <property type="evidence" value="ECO:0007669"/>
    <property type="project" value="TreeGrafter"/>
</dbReference>
<comment type="cofactor">
    <cofactor evidence="6">
        <name>FAD</name>
        <dbReference type="ChEBI" id="CHEBI:57692"/>
    </cofactor>
    <text evidence="6">Binds 1 FAD per subunit.</text>
</comment>
<dbReference type="GO" id="GO:0009882">
    <property type="term" value="F:blue light photoreceptor activity"/>
    <property type="evidence" value="ECO:0007669"/>
    <property type="project" value="InterPro"/>
</dbReference>
<dbReference type="AlphaFoldDB" id="A0A8X8XXL5"/>
<dbReference type="InterPro" id="IPR014134">
    <property type="entry name" value="Cryptochrome_pln"/>
</dbReference>
<dbReference type="GO" id="GO:0006139">
    <property type="term" value="P:nucleobase-containing compound metabolic process"/>
    <property type="evidence" value="ECO:0007669"/>
    <property type="project" value="UniProtKB-ARBA"/>
</dbReference>
<reference evidence="10" key="2">
    <citation type="submission" date="2020-08" db="EMBL/GenBank/DDBJ databases">
        <title>Plant Genome Project.</title>
        <authorList>
            <person name="Zhang R.-G."/>
        </authorList>
    </citation>
    <scope>NUCLEOTIDE SEQUENCE</scope>
    <source>
        <strain evidence="10">Huo1</strain>
        <tissue evidence="10">Leaf</tissue>
    </source>
</reference>
<dbReference type="PANTHER" id="PTHR11455:SF50">
    <property type="entry name" value="CRYPTOCHROME-1"/>
    <property type="match status" value="1"/>
</dbReference>
<dbReference type="NCBIfam" id="TIGR02766">
    <property type="entry name" value="crypt_chrom_pln"/>
    <property type="match status" value="1"/>
</dbReference>
<evidence type="ECO:0000259" key="9">
    <source>
        <dbReference type="PROSITE" id="PS51645"/>
    </source>
</evidence>
<evidence type="ECO:0000256" key="8">
    <source>
        <dbReference type="SAM" id="MobiDB-lite"/>
    </source>
</evidence>
<feature type="site" description="Electron transfer via tryptophanyl radical" evidence="7">
    <location>
        <position position="588"/>
    </location>
</feature>
<dbReference type="GO" id="GO:0005737">
    <property type="term" value="C:cytoplasm"/>
    <property type="evidence" value="ECO:0007669"/>
    <property type="project" value="TreeGrafter"/>
</dbReference>
<dbReference type="GO" id="GO:0071949">
    <property type="term" value="F:FAD binding"/>
    <property type="evidence" value="ECO:0007669"/>
    <property type="project" value="TreeGrafter"/>
</dbReference>
<comment type="similarity">
    <text evidence="2">Belongs to the DNA photolyase class-1 family.</text>
</comment>
<dbReference type="Pfam" id="PF00875">
    <property type="entry name" value="DNA_photolyase"/>
    <property type="match status" value="1"/>
</dbReference>
<dbReference type="Gene3D" id="1.25.40.80">
    <property type="match status" value="1"/>
</dbReference>
<keyword evidence="11" id="KW-1185">Reference proteome</keyword>
<evidence type="ECO:0000256" key="3">
    <source>
        <dbReference type="ARBA" id="ARBA00022630"/>
    </source>
</evidence>
<dbReference type="InterPro" id="IPR020978">
    <property type="entry name" value="Cryptochrome_C"/>
</dbReference>
<dbReference type="InterPro" id="IPR002081">
    <property type="entry name" value="Cryptochrome/DNA_photolyase_1"/>
</dbReference>